<dbReference type="Pfam" id="PF01055">
    <property type="entry name" value="Glyco_hydro_31_2nd"/>
    <property type="match status" value="1"/>
</dbReference>
<evidence type="ECO:0000259" key="6">
    <source>
        <dbReference type="Pfam" id="PF13802"/>
    </source>
</evidence>
<dbReference type="InterPro" id="IPR000322">
    <property type="entry name" value="Glyco_hydro_31_TIM"/>
</dbReference>
<dbReference type="PANTHER" id="PTHR43053">
    <property type="entry name" value="GLYCOSIDASE FAMILY 31"/>
    <property type="match status" value="1"/>
</dbReference>
<dbReference type="RefSeq" id="WP_249308208.1">
    <property type="nucleotide sequence ID" value="NZ_JACRSZ010000008.1"/>
</dbReference>
<evidence type="ECO:0000313" key="8">
    <source>
        <dbReference type="EMBL" id="MBC8573172.1"/>
    </source>
</evidence>
<keyword evidence="3 4" id="KW-0326">Glycosidase</keyword>
<evidence type="ECO:0000256" key="3">
    <source>
        <dbReference type="ARBA" id="ARBA00023295"/>
    </source>
</evidence>
<evidence type="ECO:0000256" key="4">
    <source>
        <dbReference type="RuleBase" id="RU361185"/>
    </source>
</evidence>
<dbReference type="InterPro" id="IPR048395">
    <property type="entry name" value="Glyco_hydro_31_C"/>
</dbReference>
<dbReference type="NCBIfam" id="NF007940">
    <property type="entry name" value="PRK10658.1"/>
    <property type="match status" value="1"/>
</dbReference>
<name>A0ABR7N9U3_9FIRM</name>
<comment type="similarity">
    <text evidence="1 4">Belongs to the glycosyl hydrolase 31 family.</text>
</comment>
<dbReference type="EC" id="3.2.1.177" evidence="8"/>
<sequence length="774" mass="88408">MKFTEGFWLRSERSNGLFATEAYYVDEIPGGMRIVAPAAHTNDRGGTLNMPTITIEFVARNDRTIAVSAWHYEGYDAHLPQFEKTEEIGEATVTITEDEALMDTGVLQVRVNRKQFSYAFEADGKVLTSCNLRNIGLIRWDRQPSTMFGEENYLTEKYHPYMMNELSLSVGECVYGLGERFTAFVKNGQTVDTWNEDGGTASQIAYKSIPFYMTNKGYGVFVDSTDQVSFEVASEKVEYVGFSVPGEKLNYVFFYGPSPKEILNLYTAMLGRPALPPAWSFGLWLSTSFTTNYNEETTSSFINGMFERDIPMRVFHFDCFWMRAFHWCDFEWDKDCFPDIKGTIQRYHDKGLKICVWINSYIAQGTPFFKEGAEKGYLLKRADGKGVWQTDNWQAGMGLVDFTNPDAVKWYTDKLRTLLDVGVDCFKTDFGERIPVDVVYHDGSDPHAMHNYYTFLYNKAVFNLLKEVKGEQEAVLFARSATAGSQQFPVHWGGDCFANYPSMAETLRGGLSFAMSGFSFWSHDISGFESTATPDLYKRWAAFGLLSSHSRLHGSGSYRVPWLFDEEACDVVAHFSKLKCRLMPYLYAKAIEAHKEGTPMMRPMVFEYMNDPAVAYLDSQYMLGDALLAAPILREDSVCQYYLPKGVWTHLLSGEVRRGGCWQEDTYDYFSLPLYVRENTLLAVGRENHKPDYDYENQMDLMLYQLQNGAEAVCEVPDVDGNIINVIRAKRRGQKIELTSEKPMPLMKLTLYMGTEKTEYTIERGEQHVCTEIK</sequence>
<dbReference type="GO" id="GO:0061634">
    <property type="term" value="F:alpha-D-xyloside xylohydrolase"/>
    <property type="evidence" value="ECO:0007669"/>
    <property type="project" value="UniProtKB-EC"/>
</dbReference>
<dbReference type="Proteomes" id="UP000657421">
    <property type="component" value="Unassembled WGS sequence"/>
</dbReference>
<dbReference type="Gene3D" id="3.20.20.80">
    <property type="entry name" value="Glycosidases"/>
    <property type="match status" value="1"/>
</dbReference>
<accession>A0ABR7N9U3</accession>
<evidence type="ECO:0000256" key="1">
    <source>
        <dbReference type="ARBA" id="ARBA00007806"/>
    </source>
</evidence>
<dbReference type="InterPro" id="IPR017853">
    <property type="entry name" value="GH"/>
</dbReference>
<comment type="caution">
    <text evidence="8">The sequence shown here is derived from an EMBL/GenBank/DDBJ whole genome shotgun (WGS) entry which is preliminary data.</text>
</comment>
<reference evidence="8 9" key="1">
    <citation type="submission" date="2020-08" db="EMBL/GenBank/DDBJ databases">
        <title>Genome public.</title>
        <authorList>
            <person name="Liu C."/>
            <person name="Sun Q."/>
        </authorList>
    </citation>
    <scope>NUCLEOTIDE SEQUENCE [LARGE SCALE GENOMIC DNA]</scope>
    <source>
        <strain evidence="8 9">NSJ-46</strain>
    </source>
</reference>
<dbReference type="EMBL" id="JACRSZ010000008">
    <property type="protein sequence ID" value="MBC8573172.1"/>
    <property type="molecule type" value="Genomic_DNA"/>
</dbReference>
<protein>
    <submittedName>
        <fullName evidence="8">Alpha-xylosidase</fullName>
        <ecNumber evidence="8">3.2.1.177</ecNumber>
    </submittedName>
</protein>
<feature type="domain" description="Glycosyl hydrolase family 31 C-terminal" evidence="7">
    <location>
        <begin position="597"/>
        <end position="681"/>
    </location>
</feature>
<dbReference type="InterPro" id="IPR011013">
    <property type="entry name" value="Gal_mutarotase_sf_dom"/>
</dbReference>
<keyword evidence="2 4" id="KW-0378">Hydrolase</keyword>
<dbReference type="CDD" id="cd06593">
    <property type="entry name" value="GH31_xylosidase_YicI"/>
    <property type="match status" value="1"/>
</dbReference>
<dbReference type="InterPro" id="IPR025887">
    <property type="entry name" value="Glyco_hydro_31_N_dom"/>
</dbReference>
<keyword evidence="9" id="KW-1185">Reference proteome</keyword>
<dbReference type="Pfam" id="PF13802">
    <property type="entry name" value="Gal_mutarotas_2"/>
    <property type="match status" value="1"/>
</dbReference>
<dbReference type="SUPFAM" id="SSF74650">
    <property type="entry name" value="Galactose mutarotase-like"/>
    <property type="match status" value="1"/>
</dbReference>
<evidence type="ECO:0000259" key="5">
    <source>
        <dbReference type="Pfam" id="PF01055"/>
    </source>
</evidence>
<feature type="domain" description="Glycoside hydrolase family 31 TIM barrel" evidence="5">
    <location>
        <begin position="273"/>
        <end position="588"/>
    </location>
</feature>
<organism evidence="8 9">
    <name type="scientific">Jingyaoa shaoxingensis</name>
    <dbReference type="NCBI Taxonomy" id="2763671"/>
    <lineage>
        <taxon>Bacteria</taxon>
        <taxon>Bacillati</taxon>
        <taxon>Bacillota</taxon>
        <taxon>Clostridia</taxon>
        <taxon>Lachnospirales</taxon>
        <taxon>Lachnospiraceae</taxon>
        <taxon>Jingyaoa</taxon>
    </lineage>
</organism>
<dbReference type="CDD" id="cd14752">
    <property type="entry name" value="GH31_N"/>
    <property type="match status" value="1"/>
</dbReference>
<dbReference type="PANTHER" id="PTHR43053:SF4">
    <property type="entry name" value="MYOGENESIS-REGULATING GLYCOSIDASE"/>
    <property type="match status" value="1"/>
</dbReference>
<feature type="domain" description="Glycoside hydrolase family 31 N-terminal" evidence="6">
    <location>
        <begin position="81"/>
        <end position="231"/>
    </location>
</feature>
<dbReference type="SUPFAM" id="SSF51445">
    <property type="entry name" value="(Trans)glycosidases"/>
    <property type="match status" value="1"/>
</dbReference>
<dbReference type="Gene3D" id="2.60.40.1180">
    <property type="entry name" value="Golgi alpha-mannosidase II"/>
    <property type="match status" value="2"/>
</dbReference>
<dbReference type="InterPro" id="IPR013780">
    <property type="entry name" value="Glyco_hydro_b"/>
</dbReference>
<evidence type="ECO:0000313" key="9">
    <source>
        <dbReference type="Proteomes" id="UP000657421"/>
    </source>
</evidence>
<evidence type="ECO:0000259" key="7">
    <source>
        <dbReference type="Pfam" id="PF21365"/>
    </source>
</evidence>
<dbReference type="Gene3D" id="2.60.40.1760">
    <property type="entry name" value="glycosyl hydrolase (family 31)"/>
    <property type="match status" value="1"/>
</dbReference>
<dbReference type="SUPFAM" id="SSF51011">
    <property type="entry name" value="Glycosyl hydrolase domain"/>
    <property type="match status" value="1"/>
</dbReference>
<proteinExistence type="inferred from homology"/>
<dbReference type="SUPFAM" id="SSF117125">
    <property type="entry name" value="Putative glucosidase YicI, C-terminal domain"/>
    <property type="match status" value="1"/>
</dbReference>
<evidence type="ECO:0000256" key="2">
    <source>
        <dbReference type="ARBA" id="ARBA00022801"/>
    </source>
</evidence>
<gene>
    <name evidence="8" type="primary">yicI</name>
    <name evidence="8" type="ORF">H8716_08765</name>
</gene>
<dbReference type="Pfam" id="PF21365">
    <property type="entry name" value="Glyco_hydro_31_3rd"/>
    <property type="match status" value="1"/>
</dbReference>
<dbReference type="InterPro" id="IPR050985">
    <property type="entry name" value="Alpha-glycosidase_related"/>
</dbReference>